<evidence type="ECO:0000313" key="9">
    <source>
        <dbReference type="Proteomes" id="UP000292447"/>
    </source>
</evidence>
<dbReference type="PANTHER" id="PTHR46300:SF2">
    <property type="entry name" value="CYTOCHROME P450 MONOOXYGENASE ALNH-RELATED"/>
    <property type="match status" value="1"/>
</dbReference>
<dbReference type="InterPro" id="IPR002401">
    <property type="entry name" value="Cyt_P450_E_grp-I"/>
</dbReference>
<keyword evidence="4 6" id="KW-0408">Iron</keyword>
<feature type="binding site" description="axial binding residue" evidence="6">
    <location>
        <position position="462"/>
    </location>
    <ligand>
        <name>heme</name>
        <dbReference type="ChEBI" id="CHEBI:30413"/>
    </ligand>
    <ligandPart>
        <name>Fe</name>
        <dbReference type="ChEBI" id="CHEBI:18248"/>
    </ligandPart>
</feature>
<evidence type="ECO:0000256" key="5">
    <source>
        <dbReference type="ARBA" id="ARBA00023033"/>
    </source>
</evidence>
<dbReference type="Pfam" id="PF00067">
    <property type="entry name" value="p450"/>
    <property type="match status" value="1"/>
</dbReference>
<keyword evidence="2 6" id="KW-0479">Metal-binding</keyword>
<keyword evidence="3 7" id="KW-0560">Oxidoreductase</keyword>
<dbReference type="PANTHER" id="PTHR46300">
    <property type="entry name" value="P450, PUTATIVE (EUROFUNG)-RELATED-RELATED"/>
    <property type="match status" value="1"/>
</dbReference>
<evidence type="ECO:0000256" key="6">
    <source>
        <dbReference type="PIRSR" id="PIRSR602401-1"/>
    </source>
</evidence>
<evidence type="ECO:0000256" key="2">
    <source>
        <dbReference type="ARBA" id="ARBA00022723"/>
    </source>
</evidence>
<name>A0A4P6XLK9_9ASCO</name>
<gene>
    <name evidence="8" type="primary">MPUL0A12760</name>
    <name evidence="8" type="ORF">METSCH_A12760</name>
</gene>
<dbReference type="GO" id="GO:0005506">
    <property type="term" value="F:iron ion binding"/>
    <property type="evidence" value="ECO:0007669"/>
    <property type="project" value="InterPro"/>
</dbReference>
<dbReference type="InterPro" id="IPR001128">
    <property type="entry name" value="Cyt_P450"/>
</dbReference>
<keyword evidence="9" id="KW-1185">Reference proteome</keyword>
<dbReference type="InterPro" id="IPR036396">
    <property type="entry name" value="Cyt_P450_sf"/>
</dbReference>
<dbReference type="PRINTS" id="PR00463">
    <property type="entry name" value="EP450I"/>
</dbReference>
<evidence type="ECO:0000256" key="7">
    <source>
        <dbReference type="RuleBase" id="RU000461"/>
    </source>
</evidence>
<sequence length="539" mass="61640">MLLATLLLVIFFVLYGIRYYYLKRRLARQRIIGAFVIPGYPFVGNAFQVLKNPSKVFIEWSEKYSRSTYVVYLGQTPVVIVNSRRDIECLWSFHSTSLNSRPTLHTFHKIVSSSQGPTVGTTPAGPSFRKKRKTLSLFLSSKSLTSTYHLYVMDDCSRYTIKSMLLQVADLSSRSLPILDVSLIRHFQCFVLRCAILLTYGVNLDTHGNDKQLADRIIETENHIINFRSFISNYQDYLPIFRVYPFSKFVSNDAQYWRLERDKYIERLQDLFEEQSQADSLPSSESLLAQIRIERSIARRLTSQEARSLCLTMLSAGLDNLGFTLNFAVGQLSCSKNGYKLQDKLYNELLTKSKGDIMRAWLAAASQVDCDFALAIIHEALRNFSVLPLGLPRLTTKPIQFGQIHIPTGTVLLMNVFAANHDSRVCQNPESFQPQRWLDNTGKFHAAKALNHFSFGLGSRKCAGDQLSVKEMYTLLCRLVLVFHIRLPQNLKWLMEPDPFLSNSKPAATSFEPREFRVWLKVRQGDCADELCESILKSL</sequence>
<dbReference type="InterPro" id="IPR050364">
    <property type="entry name" value="Cytochrome_P450_fung"/>
</dbReference>
<comment type="similarity">
    <text evidence="1 7">Belongs to the cytochrome P450 family.</text>
</comment>
<organism evidence="8 9">
    <name type="scientific">Metschnikowia aff. pulcherrima</name>
    <dbReference type="NCBI Taxonomy" id="2163413"/>
    <lineage>
        <taxon>Eukaryota</taxon>
        <taxon>Fungi</taxon>
        <taxon>Dikarya</taxon>
        <taxon>Ascomycota</taxon>
        <taxon>Saccharomycotina</taxon>
        <taxon>Pichiomycetes</taxon>
        <taxon>Metschnikowiaceae</taxon>
        <taxon>Metschnikowia</taxon>
    </lineage>
</organism>
<dbReference type="GO" id="GO:0016705">
    <property type="term" value="F:oxidoreductase activity, acting on paired donors, with incorporation or reduction of molecular oxygen"/>
    <property type="evidence" value="ECO:0007669"/>
    <property type="project" value="InterPro"/>
</dbReference>
<dbReference type="GO" id="GO:0004497">
    <property type="term" value="F:monooxygenase activity"/>
    <property type="evidence" value="ECO:0007669"/>
    <property type="project" value="UniProtKB-KW"/>
</dbReference>
<evidence type="ECO:0000256" key="3">
    <source>
        <dbReference type="ARBA" id="ARBA00023002"/>
    </source>
</evidence>
<dbReference type="AlphaFoldDB" id="A0A4P6XLK9"/>
<dbReference type="InterPro" id="IPR017972">
    <property type="entry name" value="Cyt_P450_CS"/>
</dbReference>
<protein>
    <submittedName>
        <fullName evidence="8">Phenylacetate 2-hydroxylase</fullName>
    </submittedName>
</protein>
<evidence type="ECO:0000313" key="8">
    <source>
        <dbReference type="EMBL" id="QBM86631.1"/>
    </source>
</evidence>
<accession>A0A4P6XLK9</accession>
<dbReference type="PRINTS" id="PR00385">
    <property type="entry name" value="P450"/>
</dbReference>
<dbReference type="SUPFAM" id="SSF48264">
    <property type="entry name" value="Cytochrome P450"/>
    <property type="match status" value="1"/>
</dbReference>
<dbReference type="PROSITE" id="PS00086">
    <property type="entry name" value="CYTOCHROME_P450"/>
    <property type="match status" value="1"/>
</dbReference>
<dbReference type="Gene3D" id="1.10.630.10">
    <property type="entry name" value="Cytochrome P450"/>
    <property type="match status" value="1"/>
</dbReference>
<evidence type="ECO:0000256" key="4">
    <source>
        <dbReference type="ARBA" id="ARBA00023004"/>
    </source>
</evidence>
<proteinExistence type="inferred from homology"/>
<dbReference type="Proteomes" id="UP000292447">
    <property type="component" value="Chromosome I"/>
</dbReference>
<dbReference type="GO" id="GO:0020037">
    <property type="term" value="F:heme binding"/>
    <property type="evidence" value="ECO:0007669"/>
    <property type="project" value="InterPro"/>
</dbReference>
<dbReference type="STRING" id="2163413.A0A4P6XLK9"/>
<keyword evidence="6 7" id="KW-0349">Heme</keyword>
<evidence type="ECO:0000256" key="1">
    <source>
        <dbReference type="ARBA" id="ARBA00010617"/>
    </source>
</evidence>
<dbReference type="EMBL" id="CP034456">
    <property type="protein sequence ID" value="QBM86631.1"/>
    <property type="molecule type" value="Genomic_DNA"/>
</dbReference>
<comment type="cofactor">
    <cofactor evidence="6">
        <name>heme</name>
        <dbReference type="ChEBI" id="CHEBI:30413"/>
    </cofactor>
</comment>
<reference evidence="9" key="1">
    <citation type="submission" date="2019-03" db="EMBL/GenBank/DDBJ databases">
        <title>Snf2 controls pulcherriminic acid biosynthesis and connects pigmentation and antifungal activity of the yeast Metschnikowia pulcherrima.</title>
        <authorList>
            <person name="Gore-Lloyd D."/>
            <person name="Sumann I."/>
            <person name="Brachmann A.O."/>
            <person name="Schneeberger K."/>
            <person name="Ortiz-Merino R.A."/>
            <person name="Moreno-Beltran M."/>
            <person name="Schlaefli M."/>
            <person name="Kirner P."/>
            <person name="Santos Kron A."/>
            <person name="Wolfe K.H."/>
            <person name="Piel J."/>
            <person name="Ahrens C.H."/>
            <person name="Henk D."/>
            <person name="Freimoser F.M."/>
        </authorList>
    </citation>
    <scope>NUCLEOTIDE SEQUENCE [LARGE SCALE GENOMIC DNA]</scope>
    <source>
        <strain evidence="9">APC 1.2</strain>
    </source>
</reference>
<keyword evidence="5 7" id="KW-0503">Monooxygenase</keyword>